<evidence type="ECO:0000313" key="2">
    <source>
        <dbReference type="EMBL" id="PQQ19013.1"/>
    </source>
</evidence>
<dbReference type="Proteomes" id="UP000250321">
    <property type="component" value="Unassembled WGS sequence"/>
</dbReference>
<name>A0A314ZKR7_PRUYE</name>
<comment type="caution">
    <text evidence="2">The sequence shown here is derived from an EMBL/GenBank/DDBJ whole genome shotgun (WGS) entry which is preliminary data.</text>
</comment>
<proteinExistence type="predicted"/>
<dbReference type="EMBL" id="PJQY01000086">
    <property type="protein sequence ID" value="PQQ19013.1"/>
    <property type="molecule type" value="Genomic_DNA"/>
</dbReference>
<keyword evidence="1" id="KW-0175">Coiled coil</keyword>
<evidence type="ECO:0000256" key="1">
    <source>
        <dbReference type="SAM" id="Coils"/>
    </source>
</evidence>
<evidence type="ECO:0008006" key="4">
    <source>
        <dbReference type="Google" id="ProtNLM"/>
    </source>
</evidence>
<organism evidence="2 3">
    <name type="scientific">Prunus yedoensis var. nudiflora</name>
    <dbReference type="NCBI Taxonomy" id="2094558"/>
    <lineage>
        <taxon>Eukaryota</taxon>
        <taxon>Viridiplantae</taxon>
        <taxon>Streptophyta</taxon>
        <taxon>Embryophyta</taxon>
        <taxon>Tracheophyta</taxon>
        <taxon>Spermatophyta</taxon>
        <taxon>Magnoliopsida</taxon>
        <taxon>eudicotyledons</taxon>
        <taxon>Gunneridae</taxon>
        <taxon>Pentapetalae</taxon>
        <taxon>rosids</taxon>
        <taxon>fabids</taxon>
        <taxon>Rosales</taxon>
        <taxon>Rosaceae</taxon>
        <taxon>Amygdaloideae</taxon>
        <taxon>Amygdaleae</taxon>
        <taxon>Prunus</taxon>
    </lineage>
</organism>
<reference evidence="2 3" key="1">
    <citation type="submission" date="2018-02" db="EMBL/GenBank/DDBJ databases">
        <title>Draft genome of wild Prunus yedoensis var. nudiflora.</title>
        <authorList>
            <person name="Baek S."/>
            <person name="Kim J.-H."/>
            <person name="Choi K."/>
            <person name="Kim G.-B."/>
            <person name="Cho A."/>
            <person name="Jang H."/>
            <person name="Shin C.-H."/>
            <person name="Yu H.-J."/>
            <person name="Mun J.-H."/>
        </authorList>
    </citation>
    <scope>NUCLEOTIDE SEQUENCE [LARGE SCALE GENOMIC DNA]</scope>
    <source>
        <strain evidence="3">cv. Jeju island</strain>
        <tissue evidence="2">Leaf</tissue>
    </source>
</reference>
<dbReference type="AlphaFoldDB" id="A0A314ZKR7"/>
<gene>
    <name evidence="2" type="ORF">Pyn_14953</name>
</gene>
<accession>A0A314ZKR7</accession>
<protein>
    <recommendedName>
        <fullName evidence="4">Aminotransferase-like plant mobile domain-containing protein</fullName>
    </recommendedName>
</protein>
<keyword evidence="3" id="KW-1185">Reference proteome</keyword>
<sequence>MHLAEALHNESGLATGPFMLASLYHCLYQITVNPLNLAVCGPVWMAQILLEWYFPELGTEDLVYFEDDVPATALAIAQKRSVSTEECFVFFRECRQRSNEIWFRSLGCDLPWFVDGGLHQAPSKWMELTNFRSRLHANISLSCLVSRDLFFGGVLNDKKCTYGVEAYNPQFVSRLFGFVQPIPELRYSSANKGNSWRNLALGPEAMKSIRSWKGRVNRARVPPYTPSSLCTSNFHEFWEDRLFSWLPKPAKLFHTSAFQNCPFAREMTSEEEKSMRRRLLHLQGAAIIETVQGKSPIPESTARADVAPPSDVALDERAEEFSAPLPPSCPSGPGPSNAGEKWARIDFSSSEGEEPELDSMPIPQIAQVKPHVAPACNHLDRWLSKTLKHICVIKSILPSVRDPEEILEDHCDRKEGFAEAVEAAEDVLDKLEALEKEEVALKGEISPDLKLKVELEAKMANIRARIAASEPTVQDLTSHTFRARLASKKLTSARRALDLDMDNLSDLISTILEFIA</sequence>
<dbReference type="OrthoDB" id="1166685at2759"/>
<feature type="coiled-coil region" evidence="1">
    <location>
        <begin position="414"/>
        <end position="444"/>
    </location>
</feature>
<evidence type="ECO:0000313" key="3">
    <source>
        <dbReference type="Proteomes" id="UP000250321"/>
    </source>
</evidence>